<comment type="cofactor">
    <cofactor evidence="4">
        <name>heme</name>
        <dbReference type="ChEBI" id="CHEBI:30413"/>
    </cofactor>
</comment>
<dbReference type="InterPro" id="IPR036396">
    <property type="entry name" value="Cyt_P450_sf"/>
</dbReference>
<feature type="binding site" description="axial binding residue" evidence="4">
    <location>
        <position position="489"/>
    </location>
    <ligand>
        <name>heme</name>
        <dbReference type="ChEBI" id="CHEBI:30413"/>
    </ligand>
    <ligandPart>
        <name>Fe</name>
        <dbReference type="ChEBI" id="CHEBI:18248"/>
    </ligandPart>
</feature>
<dbReference type="SUPFAM" id="SSF48264">
    <property type="entry name" value="Cytochrome P450"/>
    <property type="match status" value="1"/>
</dbReference>
<dbReference type="GO" id="GO:0020037">
    <property type="term" value="F:heme binding"/>
    <property type="evidence" value="ECO:0007669"/>
    <property type="project" value="InterPro"/>
</dbReference>
<keyword evidence="5" id="KW-0503">Monooxygenase</keyword>
<dbReference type="PRINTS" id="PR00463">
    <property type="entry name" value="EP450I"/>
</dbReference>
<keyword evidence="1 4" id="KW-0479">Metal-binding</keyword>
<dbReference type="PRINTS" id="PR00385">
    <property type="entry name" value="P450"/>
</dbReference>
<keyword evidence="7" id="KW-1185">Reference proteome</keyword>
<reference evidence="6" key="1">
    <citation type="journal article" date="2022" name="IScience">
        <title>Evolution of zygomycete secretomes and the origins of terrestrial fungal ecologies.</title>
        <authorList>
            <person name="Chang Y."/>
            <person name="Wang Y."/>
            <person name="Mondo S."/>
            <person name="Ahrendt S."/>
            <person name="Andreopoulos W."/>
            <person name="Barry K."/>
            <person name="Beard J."/>
            <person name="Benny G.L."/>
            <person name="Blankenship S."/>
            <person name="Bonito G."/>
            <person name="Cuomo C."/>
            <person name="Desiro A."/>
            <person name="Gervers K.A."/>
            <person name="Hundley H."/>
            <person name="Kuo A."/>
            <person name="LaButti K."/>
            <person name="Lang B.F."/>
            <person name="Lipzen A."/>
            <person name="O'Donnell K."/>
            <person name="Pangilinan J."/>
            <person name="Reynolds N."/>
            <person name="Sandor L."/>
            <person name="Smith M.E."/>
            <person name="Tsang A."/>
            <person name="Grigoriev I.V."/>
            <person name="Stajich J.E."/>
            <person name="Spatafora J.W."/>
        </authorList>
    </citation>
    <scope>NUCLEOTIDE SEQUENCE</scope>
    <source>
        <strain evidence="6">RSA 2281</strain>
    </source>
</reference>
<dbReference type="EMBL" id="JAIXMP010000009">
    <property type="protein sequence ID" value="KAI9268206.1"/>
    <property type="molecule type" value="Genomic_DNA"/>
</dbReference>
<dbReference type="PANTHER" id="PTHR46300">
    <property type="entry name" value="P450, PUTATIVE (EUROFUNG)-RELATED-RELATED"/>
    <property type="match status" value="1"/>
</dbReference>
<dbReference type="InterPro" id="IPR001128">
    <property type="entry name" value="Cyt_P450"/>
</dbReference>
<protein>
    <submittedName>
        <fullName evidence="6">Cytochrome P450</fullName>
    </submittedName>
</protein>
<dbReference type="Proteomes" id="UP001209540">
    <property type="component" value="Unassembled WGS sequence"/>
</dbReference>
<gene>
    <name evidence="6" type="ORF">BDA99DRAFT_479933</name>
</gene>
<accession>A0AAD5PFG4</accession>
<proteinExistence type="inferred from homology"/>
<keyword evidence="2 5" id="KW-0560">Oxidoreductase</keyword>
<keyword evidence="3 4" id="KW-0408">Iron</keyword>
<dbReference type="Pfam" id="PF00067">
    <property type="entry name" value="p450"/>
    <property type="match status" value="1"/>
</dbReference>
<comment type="caution">
    <text evidence="6">The sequence shown here is derived from an EMBL/GenBank/DDBJ whole genome shotgun (WGS) entry which is preliminary data.</text>
</comment>
<dbReference type="InterPro" id="IPR002401">
    <property type="entry name" value="Cyt_P450_E_grp-I"/>
</dbReference>
<organism evidence="6 7">
    <name type="scientific">Phascolomyces articulosus</name>
    <dbReference type="NCBI Taxonomy" id="60185"/>
    <lineage>
        <taxon>Eukaryota</taxon>
        <taxon>Fungi</taxon>
        <taxon>Fungi incertae sedis</taxon>
        <taxon>Mucoromycota</taxon>
        <taxon>Mucoromycotina</taxon>
        <taxon>Mucoromycetes</taxon>
        <taxon>Mucorales</taxon>
        <taxon>Lichtheimiaceae</taxon>
        <taxon>Phascolomyces</taxon>
    </lineage>
</organism>
<dbReference type="PROSITE" id="PS00086">
    <property type="entry name" value="CYTOCHROME_P450"/>
    <property type="match status" value="1"/>
</dbReference>
<dbReference type="GO" id="GO:0016705">
    <property type="term" value="F:oxidoreductase activity, acting on paired donors, with incorporation or reduction of molecular oxygen"/>
    <property type="evidence" value="ECO:0007669"/>
    <property type="project" value="InterPro"/>
</dbReference>
<dbReference type="Gene3D" id="1.10.630.10">
    <property type="entry name" value="Cytochrome P450"/>
    <property type="match status" value="1"/>
</dbReference>
<comment type="similarity">
    <text evidence="5">Belongs to the cytochrome P450 family.</text>
</comment>
<dbReference type="PANTHER" id="PTHR46300:SF11">
    <property type="entry name" value="OXIDOREDUCTASE, PUTATIVE-RELATED"/>
    <property type="match status" value="1"/>
</dbReference>
<dbReference type="AlphaFoldDB" id="A0AAD5PFG4"/>
<evidence type="ECO:0000256" key="3">
    <source>
        <dbReference type="ARBA" id="ARBA00023004"/>
    </source>
</evidence>
<evidence type="ECO:0000256" key="5">
    <source>
        <dbReference type="RuleBase" id="RU000461"/>
    </source>
</evidence>
<evidence type="ECO:0000256" key="2">
    <source>
        <dbReference type="ARBA" id="ARBA00023002"/>
    </source>
</evidence>
<dbReference type="GO" id="GO:0004497">
    <property type="term" value="F:monooxygenase activity"/>
    <property type="evidence" value="ECO:0007669"/>
    <property type="project" value="UniProtKB-KW"/>
</dbReference>
<dbReference type="InterPro" id="IPR050364">
    <property type="entry name" value="Cytochrome_P450_fung"/>
</dbReference>
<dbReference type="GO" id="GO:0005506">
    <property type="term" value="F:iron ion binding"/>
    <property type="evidence" value="ECO:0007669"/>
    <property type="project" value="InterPro"/>
</dbReference>
<reference evidence="6" key="2">
    <citation type="submission" date="2023-02" db="EMBL/GenBank/DDBJ databases">
        <authorList>
            <consortium name="DOE Joint Genome Institute"/>
            <person name="Mondo S.J."/>
            <person name="Chang Y."/>
            <person name="Wang Y."/>
            <person name="Ahrendt S."/>
            <person name="Andreopoulos W."/>
            <person name="Barry K."/>
            <person name="Beard J."/>
            <person name="Benny G.L."/>
            <person name="Blankenship S."/>
            <person name="Bonito G."/>
            <person name="Cuomo C."/>
            <person name="Desiro A."/>
            <person name="Gervers K.A."/>
            <person name="Hundley H."/>
            <person name="Kuo A."/>
            <person name="LaButti K."/>
            <person name="Lang B.F."/>
            <person name="Lipzen A."/>
            <person name="O'Donnell K."/>
            <person name="Pangilinan J."/>
            <person name="Reynolds N."/>
            <person name="Sandor L."/>
            <person name="Smith M.W."/>
            <person name="Tsang A."/>
            <person name="Grigoriev I.V."/>
            <person name="Stajich J.E."/>
            <person name="Spatafora J.W."/>
        </authorList>
    </citation>
    <scope>NUCLEOTIDE SEQUENCE</scope>
    <source>
        <strain evidence="6">RSA 2281</strain>
    </source>
</reference>
<dbReference type="InterPro" id="IPR017972">
    <property type="entry name" value="Cyt_P450_CS"/>
</dbReference>
<evidence type="ECO:0000256" key="1">
    <source>
        <dbReference type="ARBA" id="ARBA00022723"/>
    </source>
</evidence>
<evidence type="ECO:0000313" key="7">
    <source>
        <dbReference type="Proteomes" id="UP001209540"/>
    </source>
</evidence>
<keyword evidence="4 5" id="KW-0349">Heme</keyword>
<sequence>MSNILLANGEKSMLPTTKIPSFIVQLFTRLFKSDSTTTPLSRHITGIVAIFSMWGIYNYVIRNVYRKIFTKESLQIPTPKGKLPYFGHFFQIINTIPSLKFDEFHRQYGPILQLTMGVKPWIVIGDKYIANDILKSKGAVTSGRPYHLFLFKYHTLGARGPTFTNPDKRWKKVRSEVQEILAPKNIDSICSTIEQEATRFCNLLCNWTREHPNTGIDIVKDSRLVSLNIIMQTCFGRTIESPEDPLFNAIIDLIDTTMKWGGPESNVLGFLPLFRKMIDFFNQSEKKMADFIEQKRNPIINQLIQESLEADTPCFVKEMDKVKDEQGFEYDDILATMFSMLNAGGDTTAVTISWAFVTLCHHRDTQRKIQQEIDTFIKKYNRFPTFKERDQFPFMISTQKECFRYRPANHIALPHESTKDFEYNGCFIPKGTTILSNTYSMSHNTSYYEYPDQFMPERFIDDPAPFYTSVNSDIEKRHHFAFGWGRRVCPGIYLAEVSLFHVWVRVFASTTIEPPLDNMGKPIYPNLNAYYNGGIVVKPLEKANLRFVERTDRIQYNS</sequence>
<evidence type="ECO:0000256" key="4">
    <source>
        <dbReference type="PIRSR" id="PIRSR602401-1"/>
    </source>
</evidence>
<evidence type="ECO:0000313" key="6">
    <source>
        <dbReference type="EMBL" id="KAI9268206.1"/>
    </source>
</evidence>
<name>A0AAD5PFG4_9FUNG</name>